<dbReference type="EMBL" id="CP118718">
    <property type="protein sequence ID" value="WEA46756.1"/>
    <property type="molecule type" value="Genomic_DNA"/>
</dbReference>
<protein>
    <submittedName>
        <fullName evidence="1">Uncharacterized protein</fullName>
    </submittedName>
</protein>
<evidence type="ECO:0000313" key="2">
    <source>
        <dbReference type="Proteomes" id="UP001220217"/>
    </source>
</evidence>
<sequence>MSIPIYSCFIHFLSIMDIQYKNQNGEWRRIETYPTNMVGATEVPEEITESGKLVFSFPKKEVTELQIYVKQPYWFKHDNKRVFMYGFQDIVVEYREYSQDTAEFVTKFSLEGTDRRFSQVAFRGLLLFETPLVNRV</sequence>
<organism evidence="1 2">
    <name type="scientific">Priestia aryabhattai</name>
    <name type="common">Bacillus aryabhattai</name>
    <dbReference type="NCBI Taxonomy" id="412384"/>
    <lineage>
        <taxon>Bacteria</taxon>
        <taxon>Bacillati</taxon>
        <taxon>Bacillota</taxon>
        <taxon>Bacilli</taxon>
        <taxon>Bacillales</taxon>
        <taxon>Bacillaceae</taxon>
        <taxon>Priestia</taxon>
    </lineage>
</organism>
<evidence type="ECO:0000313" key="1">
    <source>
        <dbReference type="EMBL" id="WEA46756.1"/>
    </source>
</evidence>
<name>A0ABD7X370_PRIAR</name>
<reference evidence="1 2" key="1">
    <citation type="submission" date="2023-02" db="EMBL/GenBank/DDBJ databases">
        <title>Complete genome sequence of Priestia aryabhattai G5MAi6, a methanol-tolerant strain isolated from tap water in Hong Kong.</title>
        <authorList>
            <person name="Leung K.M."/>
            <person name="Lai G.K.K."/>
            <person name="Griffin S.D.J."/>
        </authorList>
    </citation>
    <scope>NUCLEOTIDE SEQUENCE [LARGE SCALE GENOMIC DNA]</scope>
    <source>
        <strain evidence="1 2">G5MAi6</strain>
    </source>
</reference>
<dbReference type="RefSeq" id="WP_275037464.1">
    <property type="nucleotide sequence ID" value="NZ_CP118718.1"/>
</dbReference>
<accession>A0ABD7X370</accession>
<dbReference type="Proteomes" id="UP001220217">
    <property type="component" value="Chromosome"/>
</dbReference>
<proteinExistence type="predicted"/>
<dbReference type="AlphaFoldDB" id="A0ABD7X370"/>
<gene>
    <name evidence="1" type="ORF">PWO00_12575</name>
</gene>